<proteinExistence type="predicted"/>
<reference evidence="1 2" key="1">
    <citation type="journal article" date="2018" name="Nat. Genet.">
        <title>The Rosa genome provides new insights in the design of modern roses.</title>
        <authorList>
            <person name="Bendahmane M."/>
        </authorList>
    </citation>
    <scope>NUCLEOTIDE SEQUENCE [LARGE SCALE GENOMIC DNA]</scope>
    <source>
        <strain evidence="2">cv. Old Blush</strain>
    </source>
</reference>
<evidence type="ECO:0000313" key="2">
    <source>
        <dbReference type="Proteomes" id="UP000238479"/>
    </source>
</evidence>
<evidence type="ECO:0000313" key="1">
    <source>
        <dbReference type="EMBL" id="PRQ35115.1"/>
    </source>
</evidence>
<dbReference type="Gramene" id="PRQ35115">
    <property type="protein sequence ID" value="PRQ35115"/>
    <property type="gene ID" value="RchiOBHm_Chr5g0076501"/>
</dbReference>
<comment type="caution">
    <text evidence="1">The sequence shown here is derived from an EMBL/GenBank/DDBJ whole genome shotgun (WGS) entry which is preliminary data.</text>
</comment>
<keyword evidence="2" id="KW-1185">Reference proteome</keyword>
<dbReference type="AlphaFoldDB" id="A0A2P6QLQ4"/>
<dbReference type="Proteomes" id="UP000238479">
    <property type="component" value="Chromosome 5"/>
</dbReference>
<sequence>MGDVIDDVPSYCSMTEHKCVIVGIVLLQANWLRLGVHGVEA</sequence>
<name>A0A2P6QLQ4_ROSCH</name>
<organism evidence="1 2">
    <name type="scientific">Rosa chinensis</name>
    <name type="common">China rose</name>
    <dbReference type="NCBI Taxonomy" id="74649"/>
    <lineage>
        <taxon>Eukaryota</taxon>
        <taxon>Viridiplantae</taxon>
        <taxon>Streptophyta</taxon>
        <taxon>Embryophyta</taxon>
        <taxon>Tracheophyta</taxon>
        <taxon>Spermatophyta</taxon>
        <taxon>Magnoliopsida</taxon>
        <taxon>eudicotyledons</taxon>
        <taxon>Gunneridae</taxon>
        <taxon>Pentapetalae</taxon>
        <taxon>rosids</taxon>
        <taxon>fabids</taxon>
        <taxon>Rosales</taxon>
        <taxon>Rosaceae</taxon>
        <taxon>Rosoideae</taxon>
        <taxon>Rosoideae incertae sedis</taxon>
        <taxon>Rosa</taxon>
    </lineage>
</organism>
<accession>A0A2P6QLQ4</accession>
<gene>
    <name evidence="1" type="ORF">RchiOBHm_Chr5g0076501</name>
</gene>
<protein>
    <submittedName>
        <fullName evidence="1">Uncharacterized protein</fullName>
    </submittedName>
</protein>
<dbReference type="EMBL" id="PDCK01000043">
    <property type="protein sequence ID" value="PRQ35115.1"/>
    <property type="molecule type" value="Genomic_DNA"/>
</dbReference>